<accession>A0A238ZA32</accession>
<evidence type="ECO:0008006" key="3">
    <source>
        <dbReference type="Google" id="ProtNLM"/>
    </source>
</evidence>
<gene>
    <name evidence="1" type="ORF">SAMN06265376_10360</name>
</gene>
<protein>
    <recommendedName>
        <fullName evidence="3">DUF2024 domain-containing protein</fullName>
    </recommendedName>
</protein>
<evidence type="ECO:0000313" key="1">
    <source>
        <dbReference type="EMBL" id="SNR80140.1"/>
    </source>
</evidence>
<dbReference type="OrthoDB" id="9795699at2"/>
<dbReference type="SUPFAM" id="SSF160766">
    <property type="entry name" value="NE1680-like"/>
    <property type="match status" value="1"/>
</dbReference>
<dbReference type="Proteomes" id="UP000198379">
    <property type="component" value="Unassembled WGS sequence"/>
</dbReference>
<dbReference type="AlphaFoldDB" id="A0A238ZA32"/>
<dbReference type="InterPro" id="IPR023122">
    <property type="entry name" value="NE1680-like_sf"/>
</dbReference>
<dbReference type="Pfam" id="PF09630">
    <property type="entry name" value="DUF2024"/>
    <property type="match status" value="1"/>
</dbReference>
<sequence length="87" mass="10018">MKVNVWDTYVLKKNGTLMHFDILVPIETSEEDTVFQYGDDYLSDKNVHIQSLSASECRLCHMETAPPQVITSIQEKGYHIIELQNCD</sequence>
<dbReference type="EMBL" id="FZNY01000003">
    <property type="protein sequence ID" value="SNR80140.1"/>
    <property type="molecule type" value="Genomic_DNA"/>
</dbReference>
<name>A0A238ZA32_9FLAO</name>
<dbReference type="InterPro" id="IPR018592">
    <property type="entry name" value="DUF2024"/>
</dbReference>
<evidence type="ECO:0000313" key="2">
    <source>
        <dbReference type="Proteomes" id="UP000198379"/>
    </source>
</evidence>
<dbReference type="RefSeq" id="WP_089371397.1">
    <property type="nucleotide sequence ID" value="NZ_BMEP01000001.1"/>
</dbReference>
<proteinExistence type="predicted"/>
<reference evidence="1 2" key="1">
    <citation type="submission" date="2017-06" db="EMBL/GenBank/DDBJ databases">
        <authorList>
            <person name="Kim H.J."/>
            <person name="Triplett B.A."/>
        </authorList>
    </citation>
    <scope>NUCLEOTIDE SEQUENCE [LARGE SCALE GENOMIC DNA]</scope>
    <source>
        <strain evidence="1 2">DSM 25597</strain>
    </source>
</reference>
<keyword evidence="2" id="KW-1185">Reference proteome</keyword>
<organism evidence="1 2">
    <name type="scientific">Dokdonia pacifica</name>
    <dbReference type="NCBI Taxonomy" id="1627892"/>
    <lineage>
        <taxon>Bacteria</taxon>
        <taxon>Pseudomonadati</taxon>
        <taxon>Bacteroidota</taxon>
        <taxon>Flavobacteriia</taxon>
        <taxon>Flavobacteriales</taxon>
        <taxon>Flavobacteriaceae</taxon>
        <taxon>Dokdonia</taxon>
    </lineage>
</organism>
<dbReference type="Gene3D" id="3.10.510.10">
    <property type="entry name" value="NE1680-like"/>
    <property type="match status" value="1"/>
</dbReference>